<dbReference type="Pfam" id="PF01555">
    <property type="entry name" value="N6_N4_Mtase"/>
    <property type="match status" value="1"/>
</dbReference>
<proteinExistence type="inferred from homology"/>
<dbReference type="Gene3D" id="3.40.50.150">
    <property type="entry name" value="Vaccinia Virus protein VP39"/>
    <property type="match status" value="1"/>
</dbReference>
<dbReference type="EMBL" id="RJKL01000001">
    <property type="protein sequence ID" value="ROP31047.1"/>
    <property type="molecule type" value="Genomic_DNA"/>
</dbReference>
<dbReference type="PANTHER" id="PTHR13370">
    <property type="entry name" value="RNA METHYLASE-RELATED"/>
    <property type="match status" value="1"/>
</dbReference>
<dbReference type="GO" id="GO:0005737">
    <property type="term" value="C:cytoplasm"/>
    <property type="evidence" value="ECO:0007669"/>
    <property type="project" value="TreeGrafter"/>
</dbReference>
<organism evidence="5 6">
    <name type="scientific">Couchioplanes caeruleus</name>
    <dbReference type="NCBI Taxonomy" id="56438"/>
    <lineage>
        <taxon>Bacteria</taxon>
        <taxon>Bacillati</taxon>
        <taxon>Actinomycetota</taxon>
        <taxon>Actinomycetes</taxon>
        <taxon>Micromonosporales</taxon>
        <taxon>Micromonosporaceae</taxon>
        <taxon>Couchioplanes</taxon>
    </lineage>
</organism>
<comment type="similarity">
    <text evidence="3">Belongs to the N(4)/N(6)-methyltransferase family.</text>
</comment>
<evidence type="ECO:0000256" key="2">
    <source>
        <dbReference type="ARBA" id="ARBA00022679"/>
    </source>
</evidence>
<dbReference type="GO" id="GO:0032259">
    <property type="term" value="P:methylation"/>
    <property type="evidence" value="ECO:0007669"/>
    <property type="project" value="UniProtKB-KW"/>
</dbReference>
<sequence>MPQPTTPELPNIYPRTAIAKLDRKSYQGRPETLPVEDVAPVVGMAESFIRRIFGNKRKLTVDEVLELLDQDAFSETFVPRSRVLDYLLSELDASVRSIEFPQDQKWDLINGDFLQVVGALPKASVQCVVTSTPYWGMRIYKDACLVRWADGEECAFGHEQTPEGFIRHTIEILHRLRPVLTESASVWWNLMDTYMTRTQIRSNAYEALQAMDGRNRMKWGDHEHHRYSAGHSYIKDGEQCGIPALVAERASRIGYYTKSIITWAKINSLPEPQNSRVSRNLEYVLHLSTQRAPKFDKGAYRRLGANLGGRNALYEGDKLSDVWVIPVSSGGDGHGAQFPLALPGRCIAISTNANDIVLDPFIGSGNTAVAALTLGRRVIGVDVSQQYLDLAEAKIRELDQRLPIDFCATAPQEEFQADRKCG</sequence>
<evidence type="ECO:0000256" key="1">
    <source>
        <dbReference type="ARBA" id="ARBA00022603"/>
    </source>
</evidence>
<dbReference type="PANTHER" id="PTHR13370:SF3">
    <property type="entry name" value="TRNA (GUANINE(10)-N2)-METHYLTRANSFERASE HOMOLOG"/>
    <property type="match status" value="1"/>
</dbReference>
<dbReference type="AlphaFoldDB" id="A0A3N1GL86"/>
<name>A0A3N1GL86_9ACTN</name>
<dbReference type="PRINTS" id="PR00508">
    <property type="entry name" value="S21N4MTFRASE"/>
</dbReference>
<evidence type="ECO:0000313" key="5">
    <source>
        <dbReference type="EMBL" id="ROP31047.1"/>
    </source>
</evidence>
<protein>
    <recommendedName>
        <fullName evidence="3">Methyltransferase</fullName>
        <ecNumber evidence="3">2.1.1.-</ecNumber>
    </recommendedName>
</protein>
<keyword evidence="1 5" id="KW-0489">Methyltransferase</keyword>
<comment type="caution">
    <text evidence="5">The sequence shown here is derived from an EMBL/GenBank/DDBJ whole genome shotgun (WGS) entry which is preliminary data.</text>
</comment>
<dbReference type="GO" id="GO:0009007">
    <property type="term" value="F:site-specific DNA-methyltransferase (adenine-specific) activity"/>
    <property type="evidence" value="ECO:0007669"/>
    <property type="project" value="TreeGrafter"/>
</dbReference>
<keyword evidence="2" id="KW-0808">Transferase</keyword>
<gene>
    <name evidence="5" type="ORF">EDD30_3934</name>
</gene>
<dbReference type="InterPro" id="IPR002941">
    <property type="entry name" value="DNA_methylase_N4/N6"/>
</dbReference>
<dbReference type="InterPro" id="IPR029063">
    <property type="entry name" value="SAM-dependent_MTases_sf"/>
</dbReference>
<dbReference type="GO" id="GO:0003677">
    <property type="term" value="F:DNA binding"/>
    <property type="evidence" value="ECO:0007669"/>
    <property type="project" value="InterPro"/>
</dbReference>
<feature type="domain" description="DNA methylase N-4/N-6" evidence="4">
    <location>
        <begin position="125"/>
        <end position="392"/>
    </location>
</feature>
<dbReference type="Proteomes" id="UP000271683">
    <property type="component" value="Unassembled WGS sequence"/>
</dbReference>
<evidence type="ECO:0000259" key="4">
    <source>
        <dbReference type="Pfam" id="PF01555"/>
    </source>
</evidence>
<dbReference type="SUPFAM" id="SSF53335">
    <property type="entry name" value="S-adenosyl-L-methionine-dependent methyltransferases"/>
    <property type="match status" value="1"/>
</dbReference>
<dbReference type="GO" id="GO:0008170">
    <property type="term" value="F:N-methyltransferase activity"/>
    <property type="evidence" value="ECO:0007669"/>
    <property type="project" value="InterPro"/>
</dbReference>
<dbReference type="InterPro" id="IPR001091">
    <property type="entry name" value="RM_Methyltransferase"/>
</dbReference>
<evidence type="ECO:0000256" key="3">
    <source>
        <dbReference type="RuleBase" id="RU362026"/>
    </source>
</evidence>
<reference evidence="5 6" key="1">
    <citation type="submission" date="2018-11" db="EMBL/GenBank/DDBJ databases">
        <title>Sequencing the genomes of 1000 actinobacteria strains.</title>
        <authorList>
            <person name="Klenk H.-P."/>
        </authorList>
    </citation>
    <scope>NUCLEOTIDE SEQUENCE [LARGE SCALE GENOMIC DNA]</scope>
    <source>
        <strain evidence="5 6">DSM 43634</strain>
    </source>
</reference>
<dbReference type="EC" id="2.1.1.-" evidence="3"/>
<accession>A0A3N1GL86</accession>
<evidence type="ECO:0000313" key="6">
    <source>
        <dbReference type="Proteomes" id="UP000271683"/>
    </source>
</evidence>